<dbReference type="OrthoDB" id="430326at2759"/>
<dbReference type="AlphaFoldDB" id="A0A3P8BNI7"/>
<reference evidence="13 14" key="1">
    <citation type="submission" date="2018-11" db="EMBL/GenBank/DDBJ databases">
        <authorList>
            <consortium name="Pathogen Informatics"/>
        </authorList>
    </citation>
    <scope>NUCLEOTIDE SEQUENCE [LARGE SCALE GENOMIC DNA]</scope>
</reference>
<evidence type="ECO:0000256" key="2">
    <source>
        <dbReference type="ARBA" id="ARBA00010168"/>
    </source>
</evidence>
<evidence type="ECO:0000256" key="4">
    <source>
        <dbReference type="ARBA" id="ARBA00022722"/>
    </source>
</evidence>
<dbReference type="Pfam" id="PF09412">
    <property type="entry name" value="XendoU"/>
    <property type="match status" value="1"/>
</dbReference>
<organism evidence="13">
    <name type="scientific">Heligmosomoides polygyrus</name>
    <name type="common">Parasitic roundworm</name>
    <dbReference type="NCBI Taxonomy" id="6339"/>
    <lineage>
        <taxon>Eukaryota</taxon>
        <taxon>Metazoa</taxon>
        <taxon>Ecdysozoa</taxon>
        <taxon>Nematoda</taxon>
        <taxon>Chromadorea</taxon>
        <taxon>Rhabditida</taxon>
        <taxon>Rhabditina</taxon>
        <taxon>Rhabditomorpha</taxon>
        <taxon>Strongyloidea</taxon>
        <taxon>Heligmosomidae</taxon>
        <taxon>Heligmosomoides</taxon>
    </lineage>
</organism>
<keyword evidence="7 11" id="KW-0378">Hydrolase</keyword>
<reference evidence="15" key="2">
    <citation type="submission" date="2019-09" db="UniProtKB">
        <authorList>
            <consortium name="WormBaseParasite"/>
        </authorList>
    </citation>
    <scope>IDENTIFICATION</scope>
</reference>
<comment type="cofactor">
    <cofactor evidence="1 11">
        <name>Mn(2+)</name>
        <dbReference type="ChEBI" id="CHEBI:29035"/>
    </cofactor>
</comment>
<dbReference type="InterPro" id="IPR018998">
    <property type="entry name" value="EndoU_C"/>
</dbReference>
<evidence type="ECO:0000256" key="8">
    <source>
        <dbReference type="ARBA" id="ARBA00022884"/>
    </source>
</evidence>
<evidence type="ECO:0000256" key="9">
    <source>
        <dbReference type="ARBA" id="ARBA00023211"/>
    </source>
</evidence>
<accession>A0A3P8BNI7</accession>
<keyword evidence="6 11" id="KW-0255">Endonuclease</keyword>
<dbReference type="GO" id="GO:0016787">
    <property type="term" value="F:hydrolase activity"/>
    <property type="evidence" value="ECO:0007669"/>
    <property type="project" value="UniProtKB-KW"/>
</dbReference>
<evidence type="ECO:0000256" key="5">
    <source>
        <dbReference type="ARBA" id="ARBA00022723"/>
    </source>
</evidence>
<dbReference type="EMBL" id="UZAH01025970">
    <property type="protein sequence ID" value="VDO73572.1"/>
    <property type="molecule type" value="Genomic_DNA"/>
</dbReference>
<evidence type="ECO:0000259" key="12">
    <source>
        <dbReference type="PROSITE" id="PS51959"/>
    </source>
</evidence>
<dbReference type="SUPFAM" id="SSF142877">
    <property type="entry name" value="EndoU-like"/>
    <property type="match status" value="1"/>
</dbReference>
<keyword evidence="4 11" id="KW-0540">Nuclease</keyword>
<dbReference type="Proteomes" id="UP000050761">
    <property type="component" value="Unassembled WGS sequence"/>
</dbReference>
<name>A0A3P8BNI7_HELPZ</name>
<dbReference type="GO" id="GO:0003723">
    <property type="term" value="F:RNA binding"/>
    <property type="evidence" value="ECO:0007669"/>
    <property type="project" value="UniProtKB-UniRule"/>
</dbReference>
<keyword evidence="5 11" id="KW-0479">Metal-binding</keyword>
<keyword evidence="14" id="KW-1185">Reference proteome</keyword>
<dbReference type="InterPro" id="IPR037227">
    <property type="entry name" value="EndoU-like"/>
</dbReference>
<dbReference type="WBParaSite" id="HPBE_0000777201-mRNA-1">
    <property type="protein sequence ID" value="HPBE_0000777201-mRNA-1"/>
    <property type="gene ID" value="HPBE_0000777201"/>
</dbReference>
<evidence type="ECO:0000313" key="14">
    <source>
        <dbReference type="Proteomes" id="UP000050761"/>
    </source>
</evidence>
<evidence type="ECO:0000256" key="10">
    <source>
        <dbReference type="ARBA" id="ARBA00023239"/>
    </source>
</evidence>
<evidence type="ECO:0000313" key="13">
    <source>
        <dbReference type="EMBL" id="VDO73572.1"/>
    </source>
</evidence>
<feature type="domain" description="EndoU" evidence="12">
    <location>
        <begin position="14"/>
        <end position="305"/>
    </location>
</feature>
<dbReference type="InterPro" id="IPR039787">
    <property type="entry name" value="ENDOU"/>
</dbReference>
<dbReference type="PROSITE" id="PS51959">
    <property type="entry name" value="ENDOU"/>
    <property type="match status" value="1"/>
</dbReference>
<protein>
    <submittedName>
        <fullName evidence="15">Endoribonuclease</fullName>
    </submittedName>
</protein>
<keyword evidence="8 11" id="KW-0694">RNA-binding</keyword>
<evidence type="ECO:0000256" key="7">
    <source>
        <dbReference type="ARBA" id="ARBA00022801"/>
    </source>
</evidence>
<evidence type="ECO:0000256" key="1">
    <source>
        <dbReference type="ARBA" id="ARBA00001936"/>
    </source>
</evidence>
<gene>
    <name evidence="13" type="ORF">HPBE_LOCUS7773</name>
</gene>
<evidence type="ECO:0000256" key="11">
    <source>
        <dbReference type="RuleBase" id="RU367085"/>
    </source>
</evidence>
<evidence type="ECO:0000256" key="3">
    <source>
        <dbReference type="ARBA" id="ARBA00011245"/>
    </source>
</evidence>
<evidence type="ECO:0000313" key="15">
    <source>
        <dbReference type="WBParaSite" id="HPBE_0000777201-mRNA-1"/>
    </source>
</evidence>
<dbReference type="PANTHER" id="PTHR12439:SF11">
    <property type="entry name" value="URIDYLATE-SPECIFIC ENDORIBONUCLEASE"/>
    <property type="match status" value="1"/>
</dbReference>
<comment type="similarity">
    <text evidence="2 11">Belongs to the ENDOU family.</text>
</comment>
<comment type="subunit">
    <text evidence="3 11">Monomer.</text>
</comment>
<keyword evidence="10" id="KW-0456">Lyase</keyword>
<sequence>MTYLSCSIPAFTVTDQELIEMSKKLRDVDDNKVEHRQFRLNYQGQASSNPKVDNAKESLFSYVDPKLFNKTSYSQFMSLTDNFYRKTKKAEPRVSTEEETREIKAFLDTVLKSKPWQELYKFLKEKNHPFTAKGESTFYDWIDQLWFKHYSRSKGLVLDSSGFEHVFIGEEKHGEVAGLHNWLRIYTLERNATENFDYKGYIVTRGEVMATVKFTWNGIVKKSGSVMFGTSPEFDMALFTLCFLSRHGRQCKVELDACPLSITNFDIVQNGKVHLTIISSSPLIIFKNTFTLQVYIGTTYPTAGKLTEQCKRLHG</sequence>
<dbReference type="PANTHER" id="PTHR12439">
    <property type="entry name" value="PLACENTAL PROTEIN 11-RELATED"/>
    <property type="match status" value="1"/>
</dbReference>
<evidence type="ECO:0000256" key="6">
    <source>
        <dbReference type="ARBA" id="ARBA00022759"/>
    </source>
</evidence>
<dbReference type="GO" id="GO:0004521">
    <property type="term" value="F:RNA endonuclease activity"/>
    <property type="evidence" value="ECO:0007669"/>
    <property type="project" value="UniProtKB-UniRule"/>
</dbReference>
<proteinExistence type="inferred from homology"/>
<dbReference type="GO" id="GO:0016829">
    <property type="term" value="F:lyase activity"/>
    <property type="evidence" value="ECO:0007669"/>
    <property type="project" value="UniProtKB-KW"/>
</dbReference>
<keyword evidence="9 11" id="KW-0464">Manganese</keyword>
<dbReference type="CDD" id="cd21159">
    <property type="entry name" value="XendoU"/>
    <property type="match status" value="1"/>
</dbReference>
<dbReference type="GO" id="GO:0046872">
    <property type="term" value="F:metal ion binding"/>
    <property type="evidence" value="ECO:0007669"/>
    <property type="project" value="UniProtKB-UniRule"/>
</dbReference>